<proteinExistence type="predicted"/>
<evidence type="ECO:0000313" key="2">
    <source>
        <dbReference type="EMBL" id="KAK8144366.1"/>
    </source>
</evidence>
<keyword evidence="3" id="KW-1185">Reference proteome</keyword>
<reference evidence="2 3" key="1">
    <citation type="submission" date="2020-02" db="EMBL/GenBank/DDBJ databases">
        <title>Comparative genomics of the hypocrealean fungal genus Beauvera.</title>
        <authorList>
            <person name="Showalter D.N."/>
            <person name="Bushley K.E."/>
            <person name="Rehner S.A."/>
        </authorList>
    </citation>
    <scope>NUCLEOTIDE SEQUENCE [LARGE SCALE GENOMIC DNA]</scope>
    <source>
        <strain evidence="2 3">ARSEF4384</strain>
    </source>
</reference>
<feature type="signal peptide" evidence="1">
    <location>
        <begin position="1"/>
        <end position="21"/>
    </location>
</feature>
<evidence type="ECO:0000313" key="3">
    <source>
        <dbReference type="Proteomes" id="UP001397290"/>
    </source>
</evidence>
<gene>
    <name evidence="2" type="ORF">G3M48_005894</name>
</gene>
<keyword evidence="1" id="KW-0732">Signal</keyword>
<sequence length="337" mass="38542">MRLLPFLTALATAVIIPSAQWSNASFLLPRQEKFPGQDCVPQCELNKCKGLCSASVNRRSTDELRHETSVNNTLYKRVFNFKAGNQWEYTAGRWPTNAEVDSYLWDVYEGRENAYYGPPLPTVLEASECAFSQQFQFGNRAFQILASGLTGCTVVVIASERAVWMAHFWQTYSNGPYRLTGEHDSLNDPVFTQRVLDHISGTRVRRPVLPPPLRRWFESRLSFTYVQPVGPSVDRTLFTDGNTLVWIMTPVYVTTKPSDNIWLYPNRIGEIIDRIIQHLGHIPMFDVIPYSTPQPGKIYQLSDGMALFQYDPNSDGVGTRGYRALFERRLQPPIYVW</sequence>
<dbReference type="EMBL" id="JAAHCF010000396">
    <property type="protein sequence ID" value="KAK8144366.1"/>
    <property type="molecule type" value="Genomic_DNA"/>
</dbReference>
<evidence type="ECO:0000256" key="1">
    <source>
        <dbReference type="SAM" id="SignalP"/>
    </source>
</evidence>
<protein>
    <submittedName>
        <fullName evidence="2">Uncharacterized protein</fullName>
    </submittedName>
</protein>
<dbReference type="AlphaFoldDB" id="A0AAW0RR72"/>
<accession>A0AAW0RR72</accession>
<organism evidence="2 3">
    <name type="scientific">Beauveria asiatica</name>
    <dbReference type="NCBI Taxonomy" id="1069075"/>
    <lineage>
        <taxon>Eukaryota</taxon>
        <taxon>Fungi</taxon>
        <taxon>Dikarya</taxon>
        <taxon>Ascomycota</taxon>
        <taxon>Pezizomycotina</taxon>
        <taxon>Sordariomycetes</taxon>
        <taxon>Hypocreomycetidae</taxon>
        <taxon>Hypocreales</taxon>
        <taxon>Cordycipitaceae</taxon>
        <taxon>Beauveria</taxon>
    </lineage>
</organism>
<name>A0AAW0RR72_9HYPO</name>
<comment type="caution">
    <text evidence="2">The sequence shown here is derived from an EMBL/GenBank/DDBJ whole genome shotgun (WGS) entry which is preliminary data.</text>
</comment>
<dbReference type="Proteomes" id="UP001397290">
    <property type="component" value="Unassembled WGS sequence"/>
</dbReference>
<feature type="chain" id="PRO_5043620494" evidence="1">
    <location>
        <begin position="22"/>
        <end position="337"/>
    </location>
</feature>